<accession>A0A0P9MJF8</accession>
<dbReference type="GO" id="GO:0015562">
    <property type="term" value="F:efflux transmembrane transporter activity"/>
    <property type="evidence" value="ECO:0007669"/>
    <property type="project" value="InterPro"/>
</dbReference>
<evidence type="ECO:0000256" key="2">
    <source>
        <dbReference type="ARBA" id="ARBA00007613"/>
    </source>
</evidence>
<comment type="similarity">
    <text evidence="2 9">Belongs to the outer membrane factor (OMF) (TC 1.B.17) family.</text>
</comment>
<dbReference type="NCBIfam" id="TIGR01845">
    <property type="entry name" value="outer_NodT"/>
    <property type="match status" value="1"/>
</dbReference>
<dbReference type="EMBL" id="LJQB01000063">
    <property type="protein sequence ID" value="KPW84012.1"/>
    <property type="molecule type" value="Genomic_DNA"/>
</dbReference>
<keyword evidence="3 9" id="KW-1134">Transmembrane beta strand</keyword>
<dbReference type="Pfam" id="PF02321">
    <property type="entry name" value="OEP"/>
    <property type="match status" value="2"/>
</dbReference>
<evidence type="ECO:0000256" key="9">
    <source>
        <dbReference type="RuleBase" id="RU362097"/>
    </source>
</evidence>
<evidence type="ECO:0000256" key="7">
    <source>
        <dbReference type="ARBA" id="ARBA00023237"/>
    </source>
</evidence>
<dbReference type="AlphaFoldDB" id="A0A0P9MJF8"/>
<sequence length="514" mass="56149">MLKVDVQDGVQSPLSRTDPMPMSTPLSKRIRNRRWRCLAMLASLIVSGCSLIPAYQRPVLPVPVDQASAVVPASNTSTALVLSADEEALAGELSPKGELRRLLQSALAFNRDFRVAVLRVEEARAMRGITRADRFPTLAAGVERDRQHFDNAAADERYGQDISIASVGVSDFELDFFGRVRSLSEAARHDYLASTFGQQAARSALIAEVARAWLAERLAAAVQQDAQAVQEARLMLVKAAEEQQRQGAISQDDLLVQRLDTLTAQQQVQDAVSDHANASQALLLLTGYSTALPATTPEAATQDMPVLTAALVETPAWLSNLPSQRLLERFDIRQREEALKASNANIGAARAAFFPSIKLSTGVGLQSDSLRTLFSNGSGAWLFTPQLNLPLFDGGRNQANLDLAKVRQQIAVAEYEKAVQNAFREMSAVLTRRQQALNHVRNEVERVALVQEKVRRLSFELDAGAAERTALLVSTVRIAEADAAARKSLDALQQNRIDLFRVLRGSEPTTPPQS</sequence>
<keyword evidence="7" id="KW-0998">Cell outer membrane</keyword>
<organism evidence="11 12">
    <name type="scientific">Pseudomonas congelans</name>
    <dbReference type="NCBI Taxonomy" id="200452"/>
    <lineage>
        <taxon>Bacteria</taxon>
        <taxon>Pseudomonadati</taxon>
        <taxon>Pseudomonadota</taxon>
        <taxon>Gammaproteobacteria</taxon>
        <taxon>Pseudomonadales</taxon>
        <taxon>Pseudomonadaceae</taxon>
        <taxon>Pseudomonas</taxon>
    </lineage>
</organism>
<feature type="region of interest" description="Disordered" evidence="10">
    <location>
        <begin position="1"/>
        <end position="25"/>
    </location>
</feature>
<evidence type="ECO:0000313" key="12">
    <source>
        <dbReference type="Proteomes" id="UP000050411"/>
    </source>
</evidence>
<evidence type="ECO:0000256" key="10">
    <source>
        <dbReference type="SAM" id="MobiDB-lite"/>
    </source>
</evidence>
<evidence type="ECO:0000313" key="11">
    <source>
        <dbReference type="EMBL" id="KPW84012.1"/>
    </source>
</evidence>
<evidence type="ECO:0000256" key="8">
    <source>
        <dbReference type="ARBA" id="ARBA00023288"/>
    </source>
</evidence>
<dbReference type="Gene3D" id="1.20.1600.10">
    <property type="entry name" value="Outer membrane efflux proteins (OEP)"/>
    <property type="match status" value="1"/>
</dbReference>
<comment type="caution">
    <text evidence="11">The sequence shown here is derived from an EMBL/GenBank/DDBJ whole genome shotgun (WGS) entry which is preliminary data.</text>
</comment>
<evidence type="ECO:0000256" key="1">
    <source>
        <dbReference type="ARBA" id="ARBA00004459"/>
    </source>
</evidence>
<evidence type="ECO:0000256" key="6">
    <source>
        <dbReference type="ARBA" id="ARBA00023139"/>
    </source>
</evidence>
<evidence type="ECO:0000256" key="5">
    <source>
        <dbReference type="ARBA" id="ARBA00023136"/>
    </source>
</evidence>
<name>A0A0P9MJF8_9PSED</name>
<dbReference type="Gene3D" id="2.20.200.10">
    <property type="entry name" value="Outer membrane efflux proteins (OEP)"/>
    <property type="match status" value="1"/>
</dbReference>
<dbReference type="GO" id="GO:0009279">
    <property type="term" value="C:cell outer membrane"/>
    <property type="evidence" value="ECO:0007669"/>
    <property type="project" value="UniProtKB-SubCell"/>
</dbReference>
<keyword evidence="8 9" id="KW-0449">Lipoprotein</keyword>
<gene>
    <name evidence="11" type="ORF">ALO92_04107</name>
</gene>
<dbReference type="InterPro" id="IPR010131">
    <property type="entry name" value="MdtP/NodT-like"/>
</dbReference>
<keyword evidence="6 9" id="KW-0564">Palmitate</keyword>
<reference evidence="11 12" key="1">
    <citation type="submission" date="2015-09" db="EMBL/GenBank/DDBJ databases">
        <title>Genome announcement of multiple Pseudomonas syringae strains.</title>
        <authorList>
            <person name="Thakur S."/>
            <person name="Wang P.W."/>
            <person name="Gong Y."/>
            <person name="Weir B.S."/>
            <person name="Guttman D.S."/>
        </authorList>
    </citation>
    <scope>NUCLEOTIDE SEQUENCE [LARGE SCALE GENOMIC DNA]</scope>
    <source>
        <strain evidence="11 12">ICMP19117</strain>
    </source>
</reference>
<dbReference type="PATRIC" id="fig|200452.3.peg.4921"/>
<evidence type="ECO:0000256" key="3">
    <source>
        <dbReference type="ARBA" id="ARBA00022452"/>
    </source>
</evidence>
<dbReference type="PANTHER" id="PTHR30203">
    <property type="entry name" value="OUTER MEMBRANE CATION EFFLUX PROTEIN"/>
    <property type="match status" value="1"/>
</dbReference>
<dbReference type="Proteomes" id="UP000050411">
    <property type="component" value="Unassembled WGS sequence"/>
</dbReference>
<keyword evidence="4 9" id="KW-0812">Transmembrane</keyword>
<dbReference type="PANTHER" id="PTHR30203:SF32">
    <property type="entry name" value="CATION EFFLUX SYSTEM PROTEIN CUSC"/>
    <property type="match status" value="1"/>
</dbReference>
<evidence type="ECO:0000256" key="4">
    <source>
        <dbReference type="ARBA" id="ARBA00022692"/>
    </source>
</evidence>
<comment type="subcellular location">
    <subcellularLocation>
        <location evidence="1 9">Cell outer membrane</location>
        <topology evidence="1 9">Lipid-anchor</topology>
    </subcellularLocation>
</comment>
<keyword evidence="5 9" id="KW-0472">Membrane</keyword>
<protein>
    <submittedName>
        <fullName evidence="11">RND-type efflux transporter, outer membrane protein</fullName>
    </submittedName>
</protein>
<dbReference type="SUPFAM" id="SSF56954">
    <property type="entry name" value="Outer membrane efflux proteins (OEP)"/>
    <property type="match status" value="1"/>
</dbReference>
<dbReference type="InterPro" id="IPR003423">
    <property type="entry name" value="OMP_efflux"/>
</dbReference>
<proteinExistence type="inferred from homology"/>